<dbReference type="AlphaFoldDB" id="A0A6G0T513"/>
<evidence type="ECO:0008006" key="3">
    <source>
        <dbReference type="Google" id="ProtNLM"/>
    </source>
</evidence>
<protein>
    <recommendedName>
        <fullName evidence="3">DUF659 domain-containing protein</fullName>
    </recommendedName>
</protein>
<evidence type="ECO:0000313" key="1">
    <source>
        <dbReference type="EMBL" id="KAE9525284.1"/>
    </source>
</evidence>
<organism evidence="1 2">
    <name type="scientific">Aphis glycines</name>
    <name type="common">Soybean aphid</name>
    <dbReference type="NCBI Taxonomy" id="307491"/>
    <lineage>
        <taxon>Eukaryota</taxon>
        <taxon>Metazoa</taxon>
        <taxon>Ecdysozoa</taxon>
        <taxon>Arthropoda</taxon>
        <taxon>Hexapoda</taxon>
        <taxon>Insecta</taxon>
        <taxon>Pterygota</taxon>
        <taxon>Neoptera</taxon>
        <taxon>Paraneoptera</taxon>
        <taxon>Hemiptera</taxon>
        <taxon>Sternorrhyncha</taxon>
        <taxon>Aphidomorpha</taxon>
        <taxon>Aphidoidea</taxon>
        <taxon>Aphididae</taxon>
        <taxon>Aphidini</taxon>
        <taxon>Aphis</taxon>
        <taxon>Aphis</taxon>
    </lineage>
</organism>
<name>A0A6G0T513_APHGL</name>
<keyword evidence="2" id="KW-1185">Reference proteome</keyword>
<dbReference type="OrthoDB" id="10055366at2759"/>
<comment type="caution">
    <text evidence="1">The sequence shown here is derived from an EMBL/GenBank/DDBJ whole genome shotgun (WGS) entry which is preliminary data.</text>
</comment>
<sequence>MHKYSFEHRYNFDQLGATSSAFCNSSSSISSYVENCFTALMGHKKRLPHCFLCTDVAHVIKIFCRFKCLTGVRNKTLKEFDVRLLRLLLSSENFIEFGHYLEAVLNMVYKVLMSIMFKSCTAIFKHKTNSLVKGDRLSAYYLPELANHVLRICKDFSLWTNFTRTMFKSSYTYGSSAVVDHDQVELVGQYYTVWYNAPEQMFCVSTRRTPTTVTWSSISQTFIIYFLIANREYTVLVLNKSLTSAATRIQFMNI</sequence>
<gene>
    <name evidence="1" type="ORF">AGLY_014352</name>
</gene>
<dbReference type="Proteomes" id="UP000475862">
    <property type="component" value="Unassembled WGS sequence"/>
</dbReference>
<evidence type="ECO:0000313" key="2">
    <source>
        <dbReference type="Proteomes" id="UP000475862"/>
    </source>
</evidence>
<reference evidence="1 2" key="1">
    <citation type="submission" date="2019-08" db="EMBL/GenBank/DDBJ databases">
        <title>The genome of the soybean aphid Biotype 1, its phylome, world population structure and adaptation to the North American continent.</title>
        <authorList>
            <person name="Giordano R."/>
            <person name="Donthu R.K."/>
            <person name="Hernandez A.G."/>
            <person name="Wright C.L."/>
            <person name="Zimin A.V."/>
        </authorList>
    </citation>
    <scope>NUCLEOTIDE SEQUENCE [LARGE SCALE GENOMIC DNA]</scope>
    <source>
        <tissue evidence="1">Whole aphids</tissue>
    </source>
</reference>
<dbReference type="EMBL" id="VYZN01000061">
    <property type="protein sequence ID" value="KAE9525284.1"/>
    <property type="molecule type" value="Genomic_DNA"/>
</dbReference>
<accession>A0A6G0T513</accession>
<proteinExistence type="predicted"/>